<keyword evidence="2 5" id="KW-0808">Transferase</keyword>
<dbReference type="GeneID" id="24824808"/>
<protein>
    <submittedName>
        <fullName evidence="5">Putative glycosyl transferase</fullName>
    </submittedName>
</protein>
<evidence type="ECO:0000256" key="3">
    <source>
        <dbReference type="SAM" id="Phobius"/>
    </source>
</evidence>
<feature type="transmembrane region" description="Helical" evidence="3">
    <location>
        <begin position="50"/>
        <end position="69"/>
    </location>
</feature>
<dbReference type="Gene3D" id="3.20.20.370">
    <property type="entry name" value="Glycoside hydrolase/deacetylase"/>
    <property type="match status" value="1"/>
</dbReference>
<feature type="transmembrane region" description="Helical" evidence="3">
    <location>
        <begin position="625"/>
        <end position="644"/>
    </location>
</feature>
<organism evidence="5 6">
    <name type="scientific">Methanosarcina barkeri str. Wiesmoor</name>
    <dbReference type="NCBI Taxonomy" id="1434109"/>
    <lineage>
        <taxon>Archaea</taxon>
        <taxon>Methanobacteriati</taxon>
        <taxon>Methanobacteriota</taxon>
        <taxon>Stenosarchaea group</taxon>
        <taxon>Methanomicrobia</taxon>
        <taxon>Methanosarcinales</taxon>
        <taxon>Methanosarcinaceae</taxon>
        <taxon>Methanosarcina</taxon>
    </lineage>
</organism>
<dbReference type="SUPFAM" id="SSF53448">
    <property type="entry name" value="Nucleotide-diphospho-sugar transferases"/>
    <property type="match status" value="1"/>
</dbReference>
<dbReference type="Proteomes" id="UP000033038">
    <property type="component" value="Chromosome"/>
</dbReference>
<feature type="transmembrane region" description="Helical" evidence="3">
    <location>
        <begin position="651"/>
        <end position="674"/>
    </location>
</feature>
<keyword evidence="1" id="KW-0328">Glycosyltransferase</keyword>
<accession>A0A0E3QPN9</accession>
<reference evidence="5 6" key="1">
    <citation type="submission" date="2014-07" db="EMBL/GenBank/DDBJ databases">
        <title>Methanogenic archaea and the global carbon cycle.</title>
        <authorList>
            <person name="Henriksen J.R."/>
            <person name="Luke J."/>
            <person name="Reinhart S."/>
            <person name="Benedict M.N."/>
            <person name="Youngblut N.D."/>
            <person name="Metcalf M.E."/>
            <person name="Whitaker R.J."/>
            <person name="Metcalf W.W."/>
        </authorList>
    </citation>
    <scope>NUCLEOTIDE SEQUENCE [LARGE SCALE GENOMIC DNA]</scope>
    <source>
        <strain evidence="5 6">Wiesmoor</strain>
    </source>
</reference>
<dbReference type="Pfam" id="PF10096">
    <property type="entry name" value="DUF2334"/>
    <property type="match status" value="1"/>
</dbReference>
<dbReference type="AlphaFoldDB" id="A0A0E3QPN9"/>
<feature type="transmembrane region" description="Helical" evidence="3">
    <location>
        <begin position="589"/>
        <end position="613"/>
    </location>
</feature>
<dbReference type="PANTHER" id="PTHR43630">
    <property type="entry name" value="POLY-BETA-1,6-N-ACETYL-D-GLUCOSAMINE SYNTHASE"/>
    <property type="match status" value="1"/>
</dbReference>
<dbReference type="CDD" id="cd06423">
    <property type="entry name" value="CESA_like"/>
    <property type="match status" value="1"/>
</dbReference>
<dbReference type="PATRIC" id="fig|1434109.4.peg.4155"/>
<evidence type="ECO:0000259" key="4">
    <source>
        <dbReference type="Pfam" id="PF00535"/>
    </source>
</evidence>
<sequence>MSKKQLADFEKSQENYVVNQSNVRFTQKEAGMIEKKFPGLSNKLIFKKKVPLISFFLAILITLPLGVFLCTEVNHLNDAMFGRITILDEPELLNALRNAQDRGVIMGVHGWEHENYSTLKPFQAKENVEKGKLVFEKAGLVPRVFISPFDIYGIPTDPSVRQAIESTKVATRLPSLKTNGTHIDEYTWNWRTMESFDDPRFQAASAKIREDHPQTIVLHAMDWNPYVNQFLIDYLSSTDEKNITVRMDDVEVNTPKDVITGISQMTKYKSVGRVVLAIIPVGTWKGGNPAIGSLEVNKIMVVYFWFFIITSLLPLSFFVIWKFLSGWNIRRSKNSCQPQNIQDTGYHGLVSIIVPAYDEEKTIGSCLESILNQDYNGEMEVIVVNDGSTDRTAEIVLKYPVKFIDLKANVGKANALNRAIEDAKGDILIFTDSDSYMSANAVSSLVECLITNNDAQIVAGNVFIHNSQGKKRIMKYFQMIEYLIEQEITRYLQSLSGNILVCPGPLTAVKREVCESVRFSDETIVEDADFTIKALKKSMKIIREPKAKVYTNAPETFRAWYKQRKRWWYGNLQVWRLHRHWAMRNAWMVLNYLGYIIGVCSIILVMFLPYLLLQYDNLLLISLRGLSYSILPVLIFIVFTASLFSKDKKLLPMLIPYVLVYSTIKVVTISYLYLCYLTGRGLKIQFGPRIIEVR</sequence>
<evidence type="ECO:0000313" key="6">
    <source>
        <dbReference type="Proteomes" id="UP000033038"/>
    </source>
</evidence>
<evidence type="ECO:0000256" key="1">
    <source>
        <dbReference type="ARBA" id="ARBA00022676"/>
    </source>
</evidence>
<feature type="domain" description="Glycosyltransferase 2-like" evidence="4">
    <location>
        <begin position="351"/>
        <end position="516"/>
    </location>
</feature>
<keyword evidence="3" id="KW-0472">Membrane</keyword>
<dbReference type="InterPro" id="IPR011330">
    <property type="entry name" value="Glyco_hydro/deAcase_b/a-brl"/>
</dbReference>
<dbReference type="EMBL" id="CP009526">
    <property type="protein sequence ID" value="AKB52453.1"/>
    <property type="molecule type" value="Genomic_DNA"/>
</dbReference>
<dbReference type="InterPro" id="IPR029044">
    <property type="entry name" value="Nucleotide-diphossugar_trans"/>
</dbReference>
<dbReference type="KEGG" id="mbw:MSBRW_3200"/>
<dbReference type="PANTHER" id="PTHR43630:SF1">
    <property type="entry name" value="POLY-BETA-1,6-N-ACETYL-D-GLUCOSAMINE SYNTHASE"/>
    <property type="match status" value="1"/>
</dbReference>
<dbReference type="Gene3D" id="3.90.550.10">
    <property type="entry name" value="Spore Coat Polysaccharide Biosynthesis Protein SpsA, Chain A"/>
    <property type="match status" value="1"/>
</dbReference>
<dbReference type="SUPFAM" id="SSF88713">
    <property type="entry name" value="Glycoside hydrolase/deacetylase"/>
    <property type="match status" value="1"/>
</dbReference>
<feature type="transmembrane region" description="Helical" evidence="3">
    <location>
        <begin position="302"/>
        <end position="324"/>
    </location>
</feature>
<dbReference type="HOGENOM" id="CLU_025658_0_0_2"/>
<keyword evidence="3" id="KW-0812">Transmembrane</keyword>
<evidence type="ECO:0000256" key="2">
    <source>
        <dbReference type="ARBA" id="ARBA00022679"/>
    </source>
</evidence>
<dbReference type="RefSeq" id="WP_011306527.1">
    <property type="nucleotide sequence ID" value="NZ_CP009526.1"/>
</dbReference>
<dbReference type="GO" id="GO:0005975">
    <property type="term" value="P:carbohydrate metabolic process"/>
    <property type="evidence" value="ECO:0007669"/>
    <property type="project" value="InterPro"/>
</dbReference>
<gene>
    <name evidence="5" type="ORF">MSBRW_3200</name>
</gene>
<evidence type="ECO:0000313" key="5">
    <source>
        <dbReference type="EMBL" id="AKB52453.1"/>
    </source>
</evidence>
<keyword evidence="3" id="KW-1133">Transmembrane helix</keyword>
<dbReference type="InterPro" id="IPR001173">
    <property type="entry name" value="Glyco_trans_2-like"/>
</dbReference>
<dbReference type="Pfam" id="PF00535">
    <property type="entry name" value="Glycos_transf_2"/>
    <property type="match status" value="1"/>
</dbReference>
<dbReference type="InterPro" id="IPR018763">
    <property type="entry name" value="DUF2334"/>
</dbReference>
<dbReference type="GO" id="GO:0016757">
    <property type="term" value="F:glycosyltransferase activity"/>
    <property type="evidence" value="ECO:0007669"/>
    <property type="project" value="UniProtKB-KW"/>
</dbReference>
<name>A0A0E3QPN9_METBA</name>
<proteinExistence type="predicted"/>